<sequence length="74" mass="7893">MSTTTLAKRNITASTVEQAHSELNAVVEEFQREAALLGRSGVLVTKTGPGRFTVELSDDVPYGFTHETVALTAA</sequence>
<keyword evidence="2" id="KW-1185">Reference proteome</keyword>
<dbReference type="EMBL" id="BRVS01000006">
    <property type="protein sequence ID" value="GLB67239.1"/>
    <property type="molecule type" value="Genomic_DNA"/>
</dbReference>
<evidence type="ECO:0008006" key="3">
    <source>
        <dbReference type="Google" id="ProtNLM"/>
    </source>
</evidence>
<dbReference type="Proteomes" id="UP001209654">
    <property type="component" value="Unassembled WGS sequence"/>
</dbReference>
<gene>
    <name evidence="1" type="ORF">AHIS1636_16780</name>
</gene>
<protein>
    <recommendedName>
        <fullName evidence="3">YbaB/EbfC family nucleoid-associated protein</fullName>
    </recommendedName>
</protein>
<comment type="caution">
    <text evidence="1">The sequence shown here is derived from an EMBL/GenBank/DDBJ whole genome shotgun (WGS) entry which is preliminary data.</text>
</comment>
<evidence type="ECO:0000313" key="1">
    <source>
        <dbReference type="EMBL" id="GLB67239.1"/>
    </source>
</evidence>
<dbReference type="RefSeq" id="WP_264795378.1">
    <property type="nucleotide sequence ID" value="NZ_BRVS01000006.1"/>
</dbReference>
<evidence type="ECO:0000313" key="2">
    <source>
        <dbReference type="Proteomes" id="UP001209654"/>
    </source>
</evidence>
<organism evidence="1 2">
    <name type="scientific">Arthrobacter mangrovi</name>
    <dbReference type="NCBI Taxonomy" id="2966350"/>
    <lineage>
        <taxon>Bacteria</taxon>
        <taxon>Bacillati</taxon>
        <taxon>Actinomycetota</taxon>
        <taxon>Actinomycetes</taxon>
        <taxon>Micrococcales</taxon>
        <taxon>Micrococcaceae</taxon>
        <taxon>Arthrobacter</taxon>
    </lineage>
</organism>
<proteinExistence type="predicted"/>
<reference evidence="1 2" key="1">
    <citation type="journal article" date="2023" name="Int. J. Syst. Evol. Microbiol.">
        <title>Arthrobacter mangrovi sp. nov., an actinobacterium isolated from the rhizosphere of a mangrove.</title>
        <authorList>
            <person name="Hamada M."/>
            <person name="Saitou S."/>
            <person name="Enomoto N."/>
            <person name="Nanri K."/>
            <person name="Hidaka K."/>
            <person name="Miura T."/>
            <person name="Tamura T."/>
        </authorList>
    </citation>
    <scope>NUCLEOTIDE SEQUENCE [LARGE SCALE GENOMIC DNA]</scope>
    <source>
        <strain evidence="1 2">NBRC 112813</strain>
    </source>
</reference>
<accession>A0ABQ5MTC6</accession>
<name>A0ABQ5MTC6_9MICC</name>